<dbReference type="Proteomes" id="UP000008466">
    <property type="component" value="Chromosome"/>
</dbReference>
<organism evidence="1 2">
    <name type="scientific">Sphaerochaeta globosa (strain ATCC BAA-1886 / DSM 22777 / Buddy)</name>
    <name type="common">Spirochaeta sp. (strain Buddy)</name>
    <dbReference type="NCBI Taxonomy" id="158189"/>
    <lineage>
        <taxon>Bacteria</taxon>
        <taxon>Pseudomonadati</taxon>
        <taxon>Spirochaetota</taxon>
        <taxon>Spirochaetia</taxon>
        <taxon>Spirochaetales</taxon>
        <taxon>Sphaerochaetaceae</taxon>
        <taxon>Sphaerochaeta</taxon>
    </lineage>
</organism>
<sequence length="107" mass="12332">MARKIKVKLILELHEQGISMNEISNTRKISKHSVCTTVEKAKQKGLSYKDMKDMTDDAAYRLVFPERHAPDSIPCKRIPSNIVSIHTKLEPSILKNEIIFFIFIHLI</sequence>
<accession>F0RRD3</accession>
<name>F0RRD3_SPHGB</name>
<keyword evidence="2" id="KW-1185">Reference proteome</keyword>
<gene>
    <name evidence="1" type="ordered locus">SpiBuddy_2370</name>
</gene>
<dbReference type="InterPro" id="IPR036388">
    <property type="entry name" value="WH-like_DNA-bd_sf"/>
</dbReference>
<dbReference type="AlphaFoldDB" id="F0RRD3"/>
<evidence type="ECO:0000313" key="2">
    <source>
        <dbReference type="Proteomes" id="UP000008466"/>
    </source>
</evidence>
<evidence type="ECO:0000313" key="1">
    <source>
        <dbReference type="EMBL" id="ADY14185.1"/>
    </source>
</evidence>
<dbReference type="KEGG" id="sbu:SpiBuddy_2370"/>
<dbReference type="HOGENOM" id="CLU_2208348_0_0_12"/>
<proteinExistence type="predicted"/>
<dbReference type="OrthoDB" id="2065409at2"/>
<dbReference type="EMBL" id="CP002541">
    <property type="protein sequence ID" value="ADY14185.1"/>
    <property type="molecule type" value="Genomic_DNA"/>
</dbReference>
<dbReference type="eggNOG" id="COG4584">
    <property type="taxonomic scope" value="Bacteria"/>
</dbReference>
<protein>
    <submittedName>
        <fullName evidence="1">Uncharacterized protein</fullName>
    </submittedName>
</protein>
<dbReference type="Gene3D" id="1.10.10.10">
    <property type="entry name" value="Winged helix-like DNA-binding domain superfamily/Winged helix DNA-binding domain"/>
    <property type="match status" value="1"/>
</dbReference>
<reference evidence="2" key="1">
    <citation type="submission" date="2011-02" db="EMBL/GenBank/DDBJ databases">
        <title>Complete sequence of Spirochaeta sp. Buddy.</title>
        <authorList>
            <person name="Lucas S."/>
            <person name="Copeland A."/>
            <person name="Lapidus A."/>
            <person name="Cheng J.-F."/>
            <person name="Goodwin L."/>
            <person name="Pitluck S."/>
            <person name="Zeytun A."/>
            <person name="Detter J.C."/>
            <person name="Han C."/>
            <person name="Tapia R."/>
            <person name="Land M."/>
            <person name="Hauser L."/>
            <person name="Kyrpides N."/>
            <person name="Ivanova N."/>
            <person name="Mikhailova N."/>
            <person name="Pagani I."/>
            <person name="Ritalahti K.M."/>
            <person name="Loeffler F.E."/>
            <person name="Woyke T."/>
        </authorList>
    </citation>
    <scope>NUCLEOTIDE SEQUENCE [LARGE SCALE GENOMIC DNA]</scope>
    <source>
        <strain evidence="2">ATCC BAA-1886 / DSM 22777 / Buddy</strain>
    </source>
</reference>
<dbReference type="RefSeq" id="WP_013608034.1">
    <property type="nucleotide sequence ID" value="NC_015152.1"/>
</dbReference>